<dbReference type="GO" id="GO:0005634">
    <property type="term" value="C:nucleus"/>
    <property type="evidence" value="ECO:0007669"/>
    <property type="project" value="UniProtKB-SubCell"/>
</dbReference>
<feature type="region of interest" description="Disordered" evidence="6">
    <location>
        <begin position="112"/>
        <end position="132"/>
    </location>
</feature>
<dbReference type="ExpressionAtlas" id="A0A3L6G8L6">
    <property type="expression patterns" value="baseline and differential"/>
</dbReference>
<dbReference type="InterPro" id="IPR001005">
    <property type="entry name" value="SANT/Myb"/>
</dbReference>
<dbReference type="PANTHER" id="PTHR31003">
    <property type="entry name" value="MYB FAMILY TRANSCRIPTION FACTOR"/>
    <property type="match status" value="1"/>
</dbReference>
<reference evidence="8 9" key="1">
    <citation type="journal article" date="2018" name="Nat. Genet.">
        <title>Extensive intraspecific gene order and gene structural variations between Mo17 and other maize genomes.</title>
        <authorList>
            <person name="Sun S."/>
            <person name="Zhou Y."/>
            <person name="Chen J."/>
            <person name="Shi J."/>
            <person name="Zhao H."/>
            <person name="Zhao H."/>
            <person name="Song W."/>
            <person name="Zhang M."/>
            <person name="Cui Y."/>
            <person name="Dong X."/>
            <person name="Liu H."/>
            <person name="Ma X."/>
            <person name="Jiao Y."/>
            <person name="Wang B."/>
            <person name="Wei X."/>
            <person name="Stein J.C."/>
            <person name="Glaubitz J.C."/>
            <person name="Lu F."/>
            <person name="Yu G."/>
            <person name="Liang C."/>
            <person name="Fengler K."/>
            <person name="Li B."/>
            <person name="Rafalski A."/>
            <person name="Schnable P.S."/>
            <person name="Ware D.H."/>
            <person name="Buckler E.S."/>
            <person name="Lai J."/>
        </authorList>
    </citation>
    <scope>NUCLEOTIDE SEQUENCE [LARGE SCALE GENOMIC DNA]</scope>
    <source>
        <strain evidence="9">cv. Missouri 17</strain>
        <tissue evidence="8">Seedling</tissue>
    </source>
</reference>
<evidence type="ECO:0000256" key="6">
    <source>
        <dbReference type="SAM" id="MobiDB-lite"/>
    </source>
</evidence>
<keyword evidence="2" id="KW-0805">Transcription regulation</keyword>
<comment type="caution">
    <text evidence="8">The sequence shown here is derived from an EMBL/GenBank/DDBJ whole genome shotgun (WGS) entry which is preliminary data.</text>
</comment>
<dbReference type="SUPFAM" id="SSF46689">
    <property type="entry name" value="Homeodomain-like"/>
    <property type="match status" value="1"/>
</dbReference>
<dbReference type="NCBIfam" id="TIGR01557">
    <property type="entry name" value="myb_SHAQKYF"/>
    <property type="match status" value="1"/>
</dbReference>
<feature type="region of interest" description="Disordered" evidence="6">
    <location>
        <begin position="221"/>
        <end position="307"/>
    </location>
</feature>
<proteinExistence type="predicted"/>
<dbReference type="InterPro" id="IPR006447">
    <property type="entry name" value="Myb_dom_plants"/>
</dbReference>
<accession>A0A3L6G8L6</accession>
<evidence type="ECO:0000313" key="9">
    <source>
        <dbReference type="Proteomes" id="UP000251960"/>
    </source>
</evidence>
<feature type="region of interest" description="Disordered" evidence="6">
    <location>
        <begin position="438"/>
        <end position="482"/>
    </location>
</feature>
<organism evidence="8 9">
    <name type="scientific">Zea mays</name>
    <name type="common">Maize</name>
    <dbReference type="NCBI Taxonomy" id="4577"/>
    <lineage>
        <taxon>Eukaryota</taxon>
        <taxon>Viridiplantae</taxon>
        <taxon>Streptophyta</taxon>
        <taxon>Embryophyta</taxon>
        <taxon>Tracheophyta</taxon>
        <taxon>Spermatophyta</taxon>
        <taxon>Magnoliopsida</taxon>
        <taxon>Liliopsida</taxon>
        <taxon>Poales</taxon>
        <taxon>Poaceae</taxon>
        <taxon>PACMAD clade</taxon>
        <taxon>Panicoideae</taxon>
        <taxon>Andropogonodae</taxon>
        <taxon>Andropogoneae</taxon>
        <taxon>Tripsacinae</taxon>
        <taxon>Zea</taxon>
    </lineage>
</organism>
<evidence type="ECO:0000256" key="3">
    <source>
        <dbReference type="ARBA" id="ARBA00023125"/>
    </source>
</evidence>
<protein>
    <submittedName>
        <fullName evidence="8">Transcription factor NIGT1</fullName>
    </submittedName>
</protein>
<feature type="compositionally biased region" description="Basic and acidic residues" evidence="6">
    <location>
        <begin position="228"/>
        <end position="245"/>
    </location>
</feature>
<evidence type="ECO:0000256" key="2">
    <source>
        <dbReference type="ARBA" id="ARBA00023015"/>
    </source>
</evidence>
<sequence>MEMDPPPPPPLPADRRRRFRDYLLALEEERRKIQVFQRELPLCLDLVTQSECPLSSVASSSVHYHSIIHIVYVVCAAIEGMRSHMDSVVVGSEETVSDHGGPVLEEFMPLKPTTLSSSSSQPQPQSQDDHDSAHYLEHRRAAAATANDVVDADKDGEAVGDLETAAARRLPHPETKKAMPDWLQSVQLWSNQQQPSASPPQHQDELLLPCRPVALNACRKPGGAFQPFEKEKKKKDKEEKQRAELELPLPLPAAASSAVVGDSCDRAGATDTDTDTAENNKASSTKGGKDKEAQLSSQSQAPSRKARRCWAPELHRRFLQALQQLGGSHVATPKQIRELMNVDGLTNDEVKSHLQKYRLHTRRPNSAAAVVQSGGTSVVAPPAAPQFVVVGGIWVPPPEYAAAVAAAAAAQPQVHLAGDASGTTTTTADKVYAPVATTLTAAPRPRPRPGRQSSSCSGARRCRDACSGSPAVSSSSSQTASA</sequence>
<dbReference type="Proteomes" id="UP000251960">
    <property type="component" value="Chromosome 10"/>
</dbReference>
<evidence type="ECO:0000256" key="4">
    <source>
        <dbReference type="ARBA" id="ARBA00023163"/>
    </source>
</evidence>
<keyword evidence="3" id="KW-0238">DNA-binding</keyword>
<feature type="compositionally biased region" description="Low complexity" evidence="6">
    <location>
        <begin position="465"/>
        <end position="482"/>
    </location>
</feature>
<dbReference type="PANTHER" id="PTHR31003:SF16">
    <property type="entry name" value="TRANSCRIPTION FACTOR HHO2"/>
    <property type="match status" value="1"/>
</dbReference>
<evidence type="ECO:0000256" key="1">
    <source>
        <dbReference type="ARBA" id="ARBA00004123"/>
    </source>
</evidence>
<name>A0A3L6G8L6_MAIZE</name>
<dbReference type="InterPro" id="IPR044787">
    <property type="entry name" value="HHO5-like"/>
</dbReference>
<feature type="compositionally biased region" description="Low complexity" evidence="6">
    <location>
        <begin position="116"/>
        <end position="126"/>
    </location>
</feature>
<dbReference type="Gene3D" id="1.10.10.60">
    <property type="entry name" value="Homeodomain-like"/>
    <property type="match status" value="1"/>
</dbReference>
<dbReference type="GO" id="GO:0003677">
    <property type="term" value="F:DNA binding"/>
    <property type="evidence" value="ECO:0007669"/>
    <property type="project" value="UniProtKB-KW"/>
</dbReference>
<dbReference type="Pfam" id="PF00249">
    <property type="entry name" value="Myb_DNA-binding"/>
    <property type="match status" value="1"/>
</dbReference>
<dbReference type="Pfam" id="PF26575">
    <property type="entry name" value="HHO5_N"/>
    <property type="match status" value="1"/>
</dbReference>
<feature type="compositionally biased region" description="Low complexity" evidence="6">
    <location>
        <begin position="246"/>
        <end position="258"/>
    </location>
</feature>
<dbReference type="GO" id="GO:0003700">
    <property type="term" value="F:DNA-binding transcription factor activity"/>
    <property type="evidence" value="ECO:0007669"/>
    <property type="project" value="InterPro"/>
</dbReference>
<keyword evidence="5" id="KW-0539">Nucleus</keyword>
<dbReference type="FunFam" id="1.10.10.60:FF:000002">
    <property type="entry name" value="Myb family transcription factor"/>
    <property type="match status" value="1"/>
</dbReference>
<keyword evidence="4" id="KW-0804">Transcription</keyword>
<dbReference type="InterPro" id="IPR058673">
    <property type="entry name" value="HHO5-like_N"/>
</dbReference>
<feature type="domain" description="HTH myb-type" evidence="7">
    <location>
        <begin position="304"/>
        <end position="362"/>
    </location>
</feature>
<evidence type="ECO:0000259" key="7">
    <source>
        <dbReference type="PROSITE" id="PS51294"/>
    </source>
</evidence>
<comment type="subcellular location">
    <subcellularLocation>
        <location evidence="1">Nucleus</location>
    </subcellularLocation>
</comment>
<evidence type="ECO:0000313" key="8">
    <source>
        <dbReference type="EMBL" id="PWZ44894.1"/>
    </source>
</evidence>
<dbReference type="EMBL" id="NCVQ01000002">
    <property type="protein sequence ID" value="PWZ44894.1"/>
    <property type="molecule type" value="Genomic_DNA"/>
</dbReference>
<evidence type="ECO:0000256" key="5">
    <source>
        <dbReference type="ARBA" id="ARBA00023242"/>
    </source>
</evidence>
<dbReference type="PROSITE" id="PS51294">
    <property type="entry name" value="HTH_MYB"/>
    <property type="match status" value="1"/>
</dbReference>
<dbReference type="AlphaFoldDB" id="A0A3L6G8L6"/>
<gene>
    <name evidence="8" type="primary">NIGT1_0</name>
    <name evidence="8" type="ORF">Zm00014a_024648</name>
</gene>
<dbReference type="InterPro" id="IPR017930">
    <property type="entry name" value="Myb_dom"/>
</dbReference>
<dbReference type="InterPro" id="IPR009057">
    <property type="entry name" value="Homeodomain-like_sf"/>
</dbReference>